<dbReference type="InterPro" id="IPR023534">
    <property type="entry name" value="Rof/RNase_P-like"/>
</dbReference>
<name>A0ABU1CCX2_9GAMM</name>
<dbReference type="Proteomes" id="UP001233535">
    <property type="component" value="Unassembled WGS sequence"/>
</dbReference>
<organism evidence="1 2">
    <name type="scientific">Lysobacter arvi</name>
    <dbReference type="NCBI Taxonomy" id="3038776"/>
    <lineage>
        <taxon>Bacteria</taxon>
        <taxon>Pseudomonadati</taxon>
        <taxon>Pseudomonadota</taxon>
        <taxon>Gammaproteobacteria</taxon>
        <taxon>Lysobacterales</taxon>
        <taxon>Lysobacteraceae</taxon>
        <taxon>Lysobacter</taxon>
    </lineage>
</organism>
<proteinExistence type="predicted"/>
<dbReference type="RefSeq" id="WP_309261064.1">
    <property type="nucleotide sequence ID" value="NZ_JARUHG010000001.1"/>
</dbReference>
<protein>
    <recommendedName>
        <fullName evidence="3">Rho-binding antiterminator</fullName>
    </recommendedName>
</protein>
<accession>A0ABU1CCX2</accession>
<evidence type="ECO:0000313" key="2">
    <source>
        <dbReference type="Proteomes" id="UP001233535"/>
    </source>
</evidence>
<reference evidence="1 2" key="1">
    <citation type="submission" date="2023-04" db="EMBL/GenBank/DDBJ databases">
        <title>Lysobacter sp. strain UC isolated from soil sample.</title>
        <authorList>
            <person name="Choksket S."/>
            <person name="Harshvardhan F."/>
            <person name="Rana R."/>
            <person name="Patil P.B."/>
            <person name="Korpole S."/>
        </authorList>
    </citation>
    <scope>NUCLEOTIDE SEQUENCE [LARGE SCALE GENOMIC DNA]</scope>
    <source>
        <strain evidence="1 2">UC</strain>
    </source>
</reference>
<gene>
    <name evidence="1" type="ORF">P8609_02790</name>
</gene>
<comment type="caution">
    <text evidence="1">The sequence shown here is derived from an EMBL/GenBank/DDBJ whole genome shotgun (WGS) entry which is preliminary data.</text>
</comment>
<dbReference type="InterPro" id="IPR038626">
    <property type="entry name" value="Rof-like_sf"/>
</dbReference>
<evidence type="ECO:0000313" key="1">
    <source>
        <dbReference type="EMBL" id="MDR0181897.1"/>
    </source>
</evidence>
<evidence type="ECO:0008006" key="3">
    <source>
        <dbReference type="Google" id="ProtNLM"/>
    </source>
</evidence>
<keyword evidence="2" id="KW-1185">Reference proteome</keyword>
<sequence length="83" mass="9581">MTRPYVPIDCEFHDVLEATAVRRRVAVIHHLDDDGRTRVLEGRIADLYAAGAVEYMRLDDGNVIRLDRIVSIDGERLDAYQRR</sequence>
<dbReference type="Gene3D" id="2.30.30.400">
    <property type="entry name" value="Rof-like"/>
    <property type="match status" value="1"/>
</dbReference>
<dbReference type="EMBL" id="JARUHG010000001">
    <property type="protein sequence ID" value="MDR0181897.1"/>
    <property type="molecule type" value="Genomic_DNA"/>
</dbReference>
<dbReference type="SUPFAM" id="SSF101744">
    <property type="entry name" value="Rof/RNase P subunit-like"/>
    <property type="match status" value="1"/>
</dbReference>